<keyword evidence="2" id="KW-1185">Reference proteome</keyword>
<comment type="caution">
    <text evidence="1">The sequence shown here is derived from an EMBL/GenBank/DDBJ whole genome shotgun (WGS) entry which is preliminary data.</text>
</comment>
<reference evidence="1 2" key="1">
    <citation type="journal article" date="2024" name="Science">
        <title>Giant polyketide synthase enzymes in the biosynthesis of giant marine polyether toxins.</title>
        <authorList>
            <person name="Fallon T.R."/>
            <person name="Shende V.V."/>
            <person name="Wierzbicki I.H."/>
            <person name="Pendleton A.L."/>
            <person name="Watervoot N.F."/>
            <person name="Auber R.P."/>
            <person name="Gonzalez D.J."/>
            <person name="Wisecaver J.H."/>
            <person name="Moore B.S."/>
        </authorList>
    </citation>
    <scope>NUCLEOTIDE SEQUENCE [LARGE SCALE GENOMIC DNA]</scope>
    <source>
        <strain evidence="1 2">12B1</strain>
    </source>
</reference>
<protein>
    <submittedName>
        <fullName evidence="1">Uncharacterized protein</fullName>
    </submittedName>
</protein>
<proteinExistence type="predicted"/>
<gene>
    <name evidence="1" type="ORF">AB1Y20_017825</name>
</gene>
<dbReference type="EMBL" id="JBGBPQ010000006">
    <property type="protein sequence ID" value="KAL1522858.1"/>
    <property type="molecule type" value="Genomic_DNA"/>
</dbReference>
<evidence type="ECO:0000313" key="2">
    <source>
        <dbReference type="Proteomes" id="UP001515480"/>
    </source>
</evidence>
<name>A0AB34JMB7_PRYPA</name>
<dbReference type="Proteomes" id="UP001515480">
    <property type="component" value="Unassembled WGS sequence"/>
</dbReference>
<evidence type="ECO:0000313" key="1">
    <source>
        <dbReference type="EMBL" id="KAL1522858.1"/>
    </source>
</evidence>
<organism evidence="1 2">
    <name type="scientific">Prymnesium parvum</name>
    <name type="common">Toxic golden alga</name>
    <dbReference type="NCBI Taxonomy" id="97485"/>
    <lineage>
        <taxon>Eukaryota</taxon>
        <taxon>Haptista</taxon>
        <taxon>Haptophyta</taxon>
        <taxon>Prymnesiophyceae</taxon>
        <taxon>Prymnesiales</taxon>
        <taxon>Prymnesiaceae</taxon>
        <taxon>Prymnesium</taxon>
    </lineage>
</organism>
<accession>A0AB34JMB7</accession>
<dbReference type="AlphaFoldDB" id="A0AB34JMB7"/>
<sequence length="330" mass="36707">MCEQLRVRQEWRLKHRISLWPRTLDLGVRNSTPCGPSLFDQFEGYRLGDMLYSRFFRHSRGGADFHCLKYPGSERPQPSRTQGEVVVKGEMSAAQALSHIILSTQRGTPPQRWPLRAAGFAAVHLRLGDVLELAPESDEALQCLGGGAQVSWVGEARNRSYAVIGRKLYVMPRAYFEFIAGELVARQVHTVVLVAASGFNMSTVAPDYPRSCKFLNSTAAVFERKGLRVAYRVGLSPDADLAFFTTVDTFVASGGQFSALAADVAALHNVSVLEVRANLSSGMWLLHRHRTLSWNSMRQSEPCVTASAYMVAHHHLRIHDAHHHDTPRTG</sequence>